<dbReference type="InterPro" id="IPR006553">
    <property type="entry name" value="Leu-rich_rpt_Cys-con_subtyp"/>
</dbReference>
<comment type="caution">
    <text evidence="1">The sequence shown here is derived from an EMBL/GenBank/DDBJ whole genome shotgun (WGS) entry which is preliminary data.</text>
</comment>
<sequence>MSKKAKILRQSHIKLEDLPQEILVKIYTDFLDFSDWGRIACSSSWQWNIIEICWSTVRVLNFYSLPLMRPSDFKTVIKKCTRLKKLRLDCTYLDLSSLAYIPTGLQEFRLESLDRLISDPEFLPVLERFQFLNVLKLSVFNKSLSYKIVQDQWLNFLSTTNIASFEIENIPIVPFNQLKNVPGLSMDIIENFLGLKKLKIWNSVVQKFPSGLEKLKITSSQDSKVNCLGLNDMTFRILENSCSRIKKLKIVDSKTRINDNDSLTNASIALICKKWSKIKHLWLTSYSEVGVNYVDENSIIDLFNTCCDMRTLGLDNFKQLSDICVEALCNKSPNLETLSLSFTRISDSSLIHISSLKKLQYLSLRNCKKLSEPGLIELLRDLPELEALNFSATSNITDQVISVLASNCRNLKQLVLNDARITSLEPISNMANLSDLSIVGCKGLNNSENFRFLVRLHNLCNLTIVGSKILTHDDFAFLMDGIGKNLRKLRFDGCQNLNDQSFLKIAQVGKRVRILTMKNIVLTNQILGYLGLMWSNLKQISVSNLLSNGQNKEITHHGHEFRIVLEVNGETLYFSSS</sequence>
<dbReference type="Proteomes" id="UP001162131">
    <property type="component" value="Unassembled WGS sequence"/>
</dbReference>
<name>A0AAU9J877_9CILI</name>
<accession>A0AAU9J877</accession>
<proteinExistence type="predicted"/>
<protein>
    <recommendedName>
        <fullName evidence="3">F-box domain-containing protein</fullName>
    </recommendedName>
</protein>
<keyword evidence="2" id="KW-1185">Reference proteome</keyword>
<evidence type="ECO:0000313" key="1">
    <source>
        <dbReference type="EMBL" id="CAG9321566.1"/>
    </source>
</evidence>
<dbReference type="GO" id="GO:0031146">
    <property type="term" value="P:SCF-dependent proteasomal ubiquitin-dependent protein catabolic process"/>
    <property type="evidence" value="ECO:0007669"/>
    <property type="project" value="TreeGrafter"/>
</dbReference>
<dbReference type="Gene3D" id="3.80.10.10">
    <property type="entry name" value="Ribonuclease Inhibitor"/>
    <property type="match status" value="2"/>
</dbReference>
<dbReference type="GO" id="GO:0019005">
    <property type="term" value="C:SCF ubiquitin ligase complex"/>
    <property type="evidence" value="ECO:0007669"/>
    <property type="project" value="TreeGrafter"/>
</dbReference>
<dbReference type="InterPro" id="IPR032675">
    <property type="entry name" value="LRR_dom_sf"/>
</dbReference>
<gene>
    <name evidence="1" type="ORF">BSTOLATCC_MIC28845</name>
</gene>
<dbReference type="PANTHER" id="PTHR13318">
    <property type="entry name" value="PARTNER OF PAIRED, ISOFORM B-RELATED"/>
    <property type="match status" value="1"/>
</dbReference>
<dbReference type="AlphaFoldDB" id="A0AAU9J877"/>
<organism evidence="1 2">
    <name type="scientific">Blepharisma stoltei</name>
    <dbReference type="NCBI Taxonomy" id="1481888"/>
    <lineage>
        <taxon>Eukaryota</taxon>
        <taxon>Sar</taxon>
        <taxon>Alveolata</taxon>
        <taxon>Ciliophora</taxon>
        <taxon>Postciliodesmatophora</taxon>
        <taxon>Heterotrichea</taxon>
        <taxon>Heterotrichida</taxon>
        <taxon>Blepharismidae</taxon>
        <taxon>Blepharisma</taxon>
    </lineage>
</organism>
<evidence type="ECO:0008006" key="3">
    <source>
        <dbReference type="Google" id="ProtNLM"/>
    </source>
</evidence>
<evidence type="ECO:0000313" key="2">
    <source>
        <dbReference type="Proteomes" id="UP001162131"/>
    </source>
</evidence>
<dbReference type="EMBL" id="CAJZBQ010000028">
    <property type="protein sequence ID" value="CAG9321566.1"/>
    <property type="molecule type" value="Genomic_DNA"/>
</dbReference>
<dbReference type="PANTHER" id="PTHR13318:SF190">
    <property type="entry name" value="PARTNER OF PAIRED, ISOFORM B"/>
    <property type="match status" value="1"/>
</dbReference>
<dbReference type="SMART" id="SM00367">
    <property type="entry name" value="LRR_CC"/>
    <property type="match status" value="5"/>
</dbReference>
<reference evidence="1" key="1">
    <citation type="submission" date="2021-09" db="EMBL/GenBank/DDBJ databases">
        <authorList>
            <consortium name="AG Swart"/>
            <person name="Singh M."/>
            <person name="Singh A."/>
            <person name="Seah K."/>
            <person name="Emmerich C."/>
        </authorList>
    </citation>
    <scope>NUCLEOTIDE SEQUENCE</scope>
    <source>
        <strain evidence="1">ATCC30299</strain>
    </source>
</reference>
<dbReference type="SUPFAM" id="SSF52047">
    <property type="entry name" value="RNI-like"/>
    <property type="match status" value="2"/>
</dbReference>